<accession>A0A6G1HDC0</accession>
<reference evidence="1" key="1">
    <citation type="journal article" date="2020" name="Stud. Mycol.">
        <title>101 Dothideomycetes genomes: a test case for predicting lifestyles and emergence of pathogens.</title>
        <authorList>
            <person name="Haridas S."/>
            <person name="Albert R."/>
            <person name="Binder M."/>
            <person name="Bloem J."/>
            <person name="Labutti K."/>
            <person name="Salamov A."/>
            <person name="Andreopoulos B."/>
            <person name="Baker S."/>
            <person name="Barry K."/>
            <person name="Bills G."/>
            <person name="Bluhm B."/>
            <person name="Cannon C."/>
            <person name="Castanera R."/>
            <person name="Culley D."/>
            <person name="Daum C."/>
            <person name="Ezra D."/>
            <person name="Gonzalez J."/>
            <person name="Henrissat B."/>
            <person name="Kuo A."/>
            <person name="Liang C."/>
            <person name="Lipzen A."/>
            <person name="Lutzoni F."/>
            <person name="Magnuson J."/>
            <person name="Mondo S."/>
            <person name="Nolan M."/>
            <person name="Ohm R."/>
            <person name="Pangilinan J."/>
            <person name="Park H.-J."/>
            <person name="Ramirez L."/>
            <person name="Alfaro M."/>
            <person name="Sun H."/>
            <person name="Tritt A."/>
            <person name="Yoshinaga Y."/>
            <person name="Zwiers L.-H."/>
            <person name="Turgeon B."/>
            <person name="Goodwin S."/>
            <person name="Spatafora J."/>
            <person name="Crous P."/>
            <person name="Grigoriev I."/>
        </authorList>
    </citation>
    <scope>NUCLEOTIDE SEQUENCE</scope>
    <source>
        <strain evidence="1">CBS 113979</strain>
    </source>
</reference>
<evidence type="ECO:0000313" key="1">
    <source>
        <dbReference type="EMBL" id="KAF1991211.1"/>
    </source>
</evidence>
<dbReference type="EMBL" id="ML977140">
    <property type="protein sequence ID" value="KAF1991211.1"/>
    <property type="molecule type" value="Genomic_DNA"/>
</dbReference>
<keyword evidence="2" id="KW-1185">Reference proteome</keyword>
<name>A0A6G1HDC0_9PEZI</name>
<protein>
    <submittedName>
        <fullName evidence="1">Uncharacterized protein</fullName>
    </submittedName>
</protein>
<gene>
    <name evidence="1" type="ORF">K402DRAFT_173208</name>
</gene>
<sequence length="109" mass="12798">MLPFFRRNHTIKTQNATRTANSLNVRSVFRHSFGRSLCTWGGNYVGYFGYSSRLKNAQIIVRTFFRIWSPTDIYTFRASYVHEGVQFPPPYPFFTKIVIFPHDGPRVDQ</sequence>
<dbReference type="Proteomes" id="UP000800041">
    <property type="component" value="Unassembled WGS sequence"/>
</dbReference>
<dbReference type="AlphaFoldDB" id="A0A6G1HDC0"/>
<organism evidence="1 2">
    <name type="scientific">Aulographum hederae CBS 113979</name>
    <dbReference type="NCBI Taxonomy" id="1176131"/>
    <lineage>
        <taxon>Eukaryota</taxon>
        <taxon>Fungi</taxon>
        <taxon>Dikarya</taxon>
        <taxon>Ascomycota</taxon>
        <taxon>Pezizomycotina</taxon>
        <taxon>Dothideomycetes</taxon>
        <taxon>Pleosporomycetidae</taxon>
        <taxon>Aulographales</taxon>
        <taxon>Aulographaceae</taxon>
    </lineage>
</organism>
<proteinExistence type="predicted"/>
<evidence type="ECO:0000313" key="2">
    <source>
        <dbReference type="Proteomes" id="UP000800041"/>
    </source>
</evidence>